<sequence length="563" mass="61986">MAEAELKRVESFQYPAAHLGHLSESQQAALDAFKQLCQDEGYYKPAGFDGRTEPTHDDETLLRYLRARKFAPKDAFKQFKDTEDWRQENHLVELYDTIDIGEYEQTRRLYPQWTGRRDKRGIPVYVFEVSHLNSKNIAAYEQSIAKGPTVSHKVPTKMLRLFALYENLTRFVMPLCSAITDRNHPETPISQSNNIVDISKVGLKQFWNLKGHMQDASTLATAHYPETLDRIFIIGAPSFFPTVWSWIKRWFDPITVSKIFILSSSNMKSTLEQYIDPANIPKKYGGQLDFEFGMMPVLEPAIEKALHWEAPSTQDGARTIPTGPIKWEESAGGKVTAIAVGTEDGKPRKQVIASLTTNVSIKAMHGSLVTSNTPIDKAELALTTSGKHTQPPDSGDADLYIGSDLPAGETQSLPIRPAEGEGQVRTGTSETRFEQQQHTHAAGQLAEGTPAVNDHGHGDKSVTMEPSTVGQAPKDVFISPAEEEKDTSYIGQAKEVAANVYNSTAATVGSAAGAVAGVIGGQGSKEAEAEEEKEQDRLIDGVDKGTVEGFLREQYGSQSQSNN</sequence>
<dbReference type="Gene3D" id="1.10.8.20">
    <property type="entry name" value="N-terminal domain of phosphatidylinositol transfer protein sec14p"/>
    <property type="match status" value="1"/>
</dbReference>
<dbReference type="InterPro" id="IPR036273">
    <property type="entry name" value="CRAL/TRIO_N_dom_sf"/>
</dbReference>
<evidence type="ECO:0000256" key="1">
    <source>
        <dbReference type="SAM" id="MobiDB-lite"/>
    </source>
</evidence>
<protein>
    <submittedName>
        <fullName evidence="3">CRAL/TRIO domain-containing protein</fullName>
    </submittedName>
</protein>
<accession>A0A8E2EVY2</accession>
<dbReference type="SMART" id="SM00516">
    <property type="entry name" value="SEC14"/>
    <property type="match status" value="1"/>
</dbReference>
<organism evidence="3 4">
    <name type="scientific">Glonium stellatum</name>
    <dbReference type="NCBI Taxonomy" id="574774"/>
    <lineage>
        <taxon>Eukaryota</taxon>
        <taxon>Fungi</taxon>
        <taxon>Dikarya</taxon>
        <taxon>Ascomycota</taxon>
        <taxon>Pezizomycotina</taxon>
        <taxon>Dothideomycetes</taxon>
        <taxon>Pleosporomycetidae</taxon>
        <taxon>Gloniales</taxon>
        <taxon>Gloniaceae</taxon>
        <taxon>Glonium</taxon>
    </lineage>
</organism>
<reference evidence="3 4" key="1">
    <citation type="journal article" date="2016" name="Nat. Commun.">
        <title>Ectomycorrhizal ecology is imprinted in the genome of the dominant symbiotic fungus Cenococcum geophilum.</title>
        <authorList>
            <consortium name="DOE Joint Genome Institute"/>
            <person name="Peter M."/>
            <person name="Kohler A."/>
            <person name="Ohm R.A."/>
            <person name="Kuo A."/>
            <person name="Krutzmann J."/>
            <person name="Morin E."/>
            <person name="Arend M."/>
            <person name="Barry K.W."/>
            <person name="Binder M."/>
            <person name="Choi C."/>
            <person name="Clum A."/>
            <person name="Copeland A."/>
            <person name="Grisel N."/>
            <person name="Haridas S."/>
            <person name="Kipfer T."/>
            <person name="LaButti K."/>
            <person name="Lindquist E."/>
            <person name="Lipzen A."/>
            <person name="Maire R."/>
            <person name="Meier B."/>
            <person name="Mihaltcheva S."/>
            <person name="Molinier V."/>
            <person name="Murat C."/>
            <person name="Poggeler S."/>
            <person name="Quandt C.A."/>
            <person name="Sperisen C."/>
            <person name="Tritt A."/>
            <person name="Tisserant E."/>
            <person name="Crous P.W."/>
            <person name="Henrissat B."/>
            <person name="Nehls U."/>
            <person name="Egli S."/>
            <person name="Spatafora J.W."/>
            <person name="Grigoriev I.V."/>
            <person name="Martin F.M."/>
        </authorList>
    </citation>
    <scope>NUCLEOTIDE SEQUENCE [LARGE SCALE GENOMIC DNA]</scope>
    <source>
        <strain evidence="3 4">CBS 207.34</strain>
    </source>
</reference>
<dbReference type="InterPro" id="IPR001251">
    <property type="entry name" value="CRAL-TRIO_dom"/>
</dbReference>
<gene>
    <name evidence="3" type="ORF">AOQ84DRAFT_99282</name>
</gene>
<dbReference type="AlphaFoldDB" id="A0A8E2EVY2"/>
<dbReference type="PANTHER" id="PTHR45657">
    <property type="entry name" value="CRAL-TRIO DOMAIN-CONTAINING PROTEIN YKL091C-RELATED"/>
    <property type="match status" value="1"/>
</dbReference>
<feature type="compositionally biased region" description="Basic and acidic residues" evidence="1">
    <location>
        <begin position="534"/>
        <end position="544"/>
    </location>
</feature>
<dbReference type="OrthoDB" id="30289at2759"/>
<dbReference type="Proteomes" id="UP000250140">
    <property type="component" value="Unassembled WGS sequence"/>
</dbReference>
<evidence type="ECO:0000259" key="2">
    <source>
        <dbReference type="PROSITE" id="PS50191"/>
    </source>
</evidence>
<evidence type="ECO:0000313" key="4">
    <source>
        <dbReference type="Proteomes" id="UP000250140"/>
    </source>
</evidence>
<dbReference type="PANTHER" id="PTHR45657:SF3">
    <property type="entry name" value="TRANSPORTER, PUTATIVE (AFU_ORTHOLOGUE AFUA_5G09260)-RELATED"/>
    <property type="match status" value="1"/>
</dbReference>
<feature type="region of interest" description="Disordered" evidence="1">
    <location>
        <begin position="522"/>
        <end position="544"/>
    </location>
</feature>
<dbReference type="InterPro" id="IPR051026">
    <property type="entry name" value="PI/PC_transfer"/>
</dbReference>
<dbReference type="Pfam" id="PF03765">
    <property type="entry name" value="CRAL_TRIO_N"/>
    <property type="match status" value="1"/>
</dbReference>
<dbReference type="SUPFAM" id="SSF46938">
    <property type="entry name" value="CRAL/TRIO N-terminal domain"/>
    <property type="match status" value="1"/>
</dbReference>
<dbReference type="Pfam" id="PF00650">
    <property type="entry name" value="CRAL_TRIO"/>
    <property type="match status" value="1"/>
</dbReference>
<dbReference type="Gene3D" id="3.40.525.10">
    <property type="entry name" value="CRAL-TRIO lipid binding domain"/>
    <property type="match status" value="1"/>
</dbReference>
<dbReference type="EMBL" id="KV750317">
    <property type="protein sequence ID" value="OCL05323.1"/>
    <property type="molecule type" value="Genomic_DNA"/>
</dbReference>
<dbReference type="CDD" id="cd00170">
    <property type="entry name" value="SEC14"/>
    <property type="match status" value="1"/>
</dbReference>
<dbReference type="PROSITE" id="PS50191">
    <property type="entry name" value="CRAL_TRIO"/>
    <property type="match status" value="1"/>
</dbReference>
<dbReference type="InterPro" id="IPR011074">
    <property type="entry name" value="CRAL/TRIO_N_dom"/>
</dbReference>
<keyword evidence="4" id="KW-1185">Reference proteome</keyword>
<dbReference type="InterPro" id="IPR036865">
    <property type="entry name" value="CRAL-TRIO_dom_sf"/>
</dbReference>
<feature type="domain" description="CRAL-TRIO" evidence="2">
    <location>
        <begin position="102"/>
        <end position="292"/>
    </location>
</feature>
<feature type="region of interest" description="Disordered" evidence="1">
    <location>
        <begin position="384"/>
        <end position="474"/>
    </location>
</feature>
<name>A0A8E2EVY2_9PEZI</name>
<dbReference type="SMART" id="SM01100">
    <property type="entry name" value="CRAL_TRIO_N"/>
    <property type="match status" value="1"/>
</dbReference>
<dbReference type="SUPFAM" id="SSF52087">
    <property type="entry name" value="CRAL/TRIO domain"/>
    <property type="match status" value="1"/>
</dbReference>
<evidence type="ECO:0000313" key="3">
    <source>
        <dbReference type="EMBL" id="OCL05323.1"/>
    </source>
</evidence>
<proteinExistence type="predicted"/>